<gene>
    <name evidence="2" type="ORF">AVEN_171276_1</name>
</gene>
<name>A0A4Y2WNE3_ARAVE</name>
<protein>
    <submittedName>
        <fullName evidence="2">Uncharacterized protein</fullName>
    </submittedName>
</protein>
<dbReference type="Proteomes" id="UP000499080">
    <property type="component" value="Unassembled WGS sequence"/>
</dbReference>
<evidence type="ECO:0000313" key="3">
    <source>
        <dbReference type="Proteomes" id="UP000499080"/>
    </source>
</evidence>
<sequence>MIPENATLFSIFLLGKGIHEKTPCDVTACRREYLRTALRSEERLDRRDRLGARMSLEFYPQCELRILEILLPYRCLPQANPKCVGKGHQDTSLLLGRRFGLEALSNGTLRDLRQYLLSFYRFRLHHSDIYAYGEKGDPLHYATSCHMTLSHHFTKPTAENTQLWWTSLLSNKLSRINIAKHISFLTENENLIKQPPDATSSSDSTPDFSPSPRPQTYGLRPSRGSIPRTLISHPTSFCFASFSFHM</sequence>
<accession>A0A4Y2WNE3</accession>
<dbReference type="AlphaFoldDB" id="A0A4Y2WNE3"/>
<keyword evidence="3" id="KW-1185">Reference proteome</keyword>
<comment type="caution">
    <text evidence="2">The sequence shown here is derived from an EMBL/GenBank/DDBJ whole genome shotgun (WGS) entry which is preliminary data.</text>
</comment>
<dbReference type="EMBL" id="BGPR01062548">
    <property type="protein sequence ID" value="GBO37960.1"/>
    <property type="molecule type" value="Genomic_DNA"/>
</dbReference>
<organism evidence="2 3">
    <name type="scientific">Araneus ventricosus</name>
    <name type="common">Orbweaver spider</name>
    <name type="synonym">Epeira ventricosa</name>
    <dbReference type="NCBI Taxonomy" id="182803"/>
    <lineage>
        <taxon>Eukaryota</taxon>
        <taxon>Metazoa</taxon>
        <taxon>Ecdysozoa</taxon>
        <taxon>Arthropoda</taxon>
        <taxon>Chelicerata</taxon>
        <taxon>Arachnida</taxon>
        <taxon>Araneae</taxon>
        <taxon>Araneomorphae</taxon>
        <taxon>Entelegynae</taxon>
        <taxon>Araneoidea</taxon>
        <taxon>Araneidae</taxon>
        <taxon>Araneus</taxon>
    </lineage>
</organism>
<feature type="region of interest" description="Disordered" evidence="1">
    <location>
        <begin position="193"/>
        <end position="228"/>
    </location>
</feature>
<feature type="compositionally biased region" description="Low complexity" evidence="1">
    <location>
        <begin position="195"/>
        <end position="210"/>
    </location>
</feature>
<evidence type="ECO:0000256" key="1">
    <source>
        <dbReference type="SAM" id="MobiDB-lite"/>
    </source>
</evidence>
<evidence type="ECO:0000313" key="2">
    <source>
        <dbReference type="EMBL" id="GBO37960.1"/>
    </source>
</evidence>
<proteinExistence type="predicted"/>
<reference evidence="2 3" key="1">
    <citation type="journal article" date="2019" name="Sci. Rep.">
        <title>Orb-weaving spider Araneus ventricosus genome elucidates the spidroin gene catalogue.</title>
        <authorList>
            <person name="Kono N."/>
            <person name="Nakamura H."/>
            <person name="Ohtoshi R."/>
            <person name="Moran D.A.P."/>
            <person name="Shinohara A."/>
            <person name="Yoshida Y."/>
            <person name="Fujiwara M."/>
            <person name="Mori M."/>
            <person name="Tomita M."/>
            <person name="Arakawa K."/>
        </authorList>
    </citation>
    <scope>NUCLEOTIDE SEQUENCE [LARGE SCALE GENOMIC DNA]</scope>
</reference>